<feature type="region of interest" description="Disordered" evidence="1">
    <location>
        <begin position="1"/>
        <end position="34"/>
    </location>
</feature>
<evidence type="ECO:0000313" key="2">
    <source>
        <dbReference type="EMBL" id="CAD8873406.1"/>
    </source>
</evidence>
<evidence type="ECO:0000256" key="1">
    <source>
        <dbReference type="SAM" id="MobiDB-lite"/>
    </source>
</evidence>
<feature type="region of interest" description="Disordered" evidence="1">
    <location>
        <begin position="408"/>
        <end position="437"/>
    </location>
</feature>
<dbReference type="EMBL" id="HBFR01000934">
    <property type="protein sequence ID" value="CAD8873406.1"/>
    <property type="molecule type" value="Transcribed_RNA"/>
</dbReference>
<sequence length="465" mass="52311">MVSRGVQNAGIAQTSDKQTELESPKCRNNKKKLEHSEKLQKFPKCFKSEKNLAVSGILQVSFHNLDDKKKVNAMLSKENLGNNGKYAKSYNNAKFLQQFTQRSEKKPFGSNQQHTLLECLVRKWNKNNKKELRPTGVPIFSCPNDTNALGNLALSSAMHSEEIQTNANTSLRIINCAENDNKDLYQTINGFVHQIKKNMNLVEQPVVVLASSESFDSDDSSDGAYFDYIDGETSVYVSFNFISDSIISFDDNLDISFDCMEEPFVITFNSESTPNSTATLFDDIFDDVKPQLNESTMHVNVSQNDNMGTSKKERKKRFDIKKGGRPAILNTFVTIVKLGPKVIQAQIPKLDTTTHISQDCKVKPSTKGKEKKSLENIKRPAFLSSLVSFVKSSSNTPFLQFHNMGFSKHTSQEDDNEFSKTKEKKKPKNENIMSKILDAVEDGTCTRRKRCDSDGTESTNSYSTN</sequence>
<name>A0A7S1FK39_9STRA</name>
<gene>
    <name evidence="2" type="ORF">CHYS00102_LOCUS564</name>
</gene>
<protein>
    <submittedName>
        <fullName evidence="2">Uncharacterized protein</fullName>
    </submittedName>
</protein>
<proteinExistence type="predicted"/>
<accession>A0A7S1FK39</accession>
<dbReference type="AlphaFoldDB" id="A0A7S1FK39"/>
<reference evidence="2" key="1">
    <citation type="submission" date="2021-01" db="EMBL/GenBank/DDBJ databases">
        <authorList>
            <person name="Corre E."/>
            <person name="Pelletier E."/>
            <person name="Niang G."/>
            <person name="Scheremetjew M."/>
            <person name="Finn R."/>
            <person name="Kale V."/>
            <person name="Holt S."/>
            <person name="Cochrane G."/>
            <person name="Meng A."/>
            <person name="Brown T."/>
            <person name="Cohen L."/>
        </authorList>
    </citation>
    <scope>NUCLEOTIDE SEQUENCE</scope>
    <source>
        <strain evidence="2">308</strain>
    </source>
</reference>
<organism evidence="2">
    <name type="scientific">Corethron hystrix</name>
    <dbReference type="NCBI Taxonomy" id="216773"/>
    <lineage>
        <taxon>Eukaryota</taxon>
        <taxon>Sar</taxon>
        <taxon>Stramenopiles</taxon>
        <taxon>Ochrophyta</taxon>
        <taxon>Bacillariophyta</taxon>
        <taxon>Coscinodiscophyceae</taxon>
        <taxon>Corethrophycidae</taxon>
        <taxon>Corethrales</taxon>
        <taxon>Corethraceae</taxon>
        <taxon>Corethron</taxon>
    </lineage>
</organism>